<proteinExistence type="predicted"/>
<evidence type="ECO:0000313" key="3">
    <source>
        <dbReference type="Proteomes" id="UP001497453"/>
    </source>
</evidence>
<keyword evidence="1" id="KW-0812">Transmembrane</keyword>
<keyword evidence="1" id="KW-0472">Membrane</keyword>
<gene>
    <name evidence="2" type="ORF">GFSPODELE1_LOCUS932</name>
</gene>
<evidence type="ECO:0008006" key="4">
    <source>
        <dbReference type="Google" id="ProtNLM"/>
    </source>
</evidence>
<evidence type="ECO:0000313" key="2">
    <source>
        <dbReference type="EMBL" id="CAL1695885.1"/>
    </source>
</evidence>
<dbReference type="EMBL" id="OZ037944">
    <property type="protein sequence ID" value="CAL1695885.1"/>
    <property type="molecule type" value="Genomic_DNA"/>
</dbReference>
<keyword evidence="3" id="KW-1185">Reference proteome</keyword>
<accession>A0ABP1CJJ8</accession>
<feature type="transmembrane region" description="Helical" evidence="1">
    <location>
        <begin position="134"/>
        <end position="154"/>
    </location>
</feature>
<keyword evidence="1" id="KW-1133">Transmembrane helix</keyword>
<protein>
    <recommendedName>
        <fullName evidence="4">MARVEL domain-containing protein</fullName>
    </recommendedName>
</protein>
<reference evidence="3" key="1">
    <citation type="submission" date="2024-04" db="EMBL/GenBank/DDBJ databases">
        <authorList>
            <person name="Shaw F."/>
            <person name="Minotto A."/>
        </authorList>
    </citation>
    <scope>NUCLEOTIDE SEQUENCE [LARGE SCALE GENOMIC DNA]</scope>
</reference>
<feature type="transmembrane region" description="Helical" evidence="1">
    <location>
        <begin position="62"/>
        <end position="82"/>
    </location>
</feature>
<organism evidence="2 3">
    <name type="scientific">Somion occarium</name>
    <dbReference type="NCBI Taxonomy" id="3059160"/>
    <lineage>
        <taxon>Eukaryota</taxon>
        <taxon>Fungi</taxon>
        <taxon>Dikarya</taxon>
        <taxon>Basidiomycota</taxon>
        <taxon>Agaricomycotina</taxon>
        <taxon>Agaricomycetes</taxon>
        <taxon>Polyporales</taxon>
        <taxon>Cerrenaceae</taxon>
        <taxon>Somion</taxon>
    </lineage>
</organism>
<evidence type="ECO:0000256" key="1">
    <source>
        <dbReference type="SAM" id="Phobius"/>
    </source>
</evidence>
<name>A0ABP1CJJ8_9APHY</name>
<dbReference type="Proteomes" id="UP001497453">
    <property type="component" value="Chromosome 1"/>
</dbReference>
<sequence>MALIAAAELGLTAFLFTAGNDISTWATPGYHSLLIVLCFEAAWTLVFSTAYMIWVVDGAVHLLANVASSVFWLLLTSILWGTGAGLIHSSRSGGSCLGGTSTLRLVPYRTPSHPSHELRALAGSRCRQTLTVEALGWTEFGLCCATLVVTVLWMKSGKKLYIRDSRTLV</sequence>
<feature type="transmembrane region" description="Helical" evidence="1">
    <location>
        <begin position="29"/>
        <end position="55"/>
    </location>
</feature>